<evidence type="ECO:0000313" key="4">
    <source>
        <dbReference type="Proteomes" id="UP000620124"/>
    </source>
</evidence>
<comment type="caution">
    <text evidence="3">The sequence shown here is derived from an EMBL/GenBank/DDBJ whole genome shotgun (WGS) entry which is preliminary data.</text>
</comment>
<organism evidence="3 4">
    <name type="scientific">Mycena venus</name>
    <dbReference type="NCBI Taxonomy" id="2733690"/>
    <lineage>
        <taxon>Eukaryota</taxon>
        <taxon>Fungi</taxon>
        <taxon>Dikarya</taxon>
        <taxon>Basidiomycota</taxon>
        <taxon>Agaricomycotina</taxon>
        <taxon>Agaricomycetes</taxon>
        <taxon>Agaricomycetidae</taxon>
        <taxon>Agaricales</taxon>
        <taxon>Marasmiineae</taxon>
        <taxon>Mycenaceae</taxon>
        <taxon>Mycena</taxon>
    </lineage>
</organism>
<proteinExistence type="predicted"/>
<feature type="region of interest" description="Disordered" evidence="1">
    <location>
        <begin position="1"/>
        <end position="22"/>
    </location>
</feature>
<sequence>MSTSATPIQDAPVPFSGATDSDHSNHPADFILRSSDGVDFHVHKDILKFVSDCFDGMLAIPQGDSDPTDLQRDDKPVLVMPESKAILYRLLCLAYPAHAVSHYTLQSADLDGIVDVYKAAHKYQFTRVQDLLNQMLSNTALVDGQPHRVFAIATLCGLPGLVRQAAISVLTSAVGCRPPAFPEMELLTWANAHKLSEFHEKCGLHAEELLTFNKRILSANGFVLDGITFKGHMWNEETNKPFVWWKIEGHSEQCGRGCGKRFTSRGESLRENPVQWFQNQINRVASNIRLCPSADTVEHESWLTVKDPDRDIVKGCPVCSDEWMVDLFRFWRQIGADIKRLNVTAAAKSF</sequence>
<dbReference type="Gene3D" id="3.30.710.10">
    <property type="entry name" value="Potassium Channel Kv1.1, Chain A"/>
    <property type="match status" value="1"/>
</dbReference>
<dbReference type="AlphaFoldDB" id="A0A8H6XYC8"/>
<dbReference type="InterPro" id="IPR011333">
    <property type="entry name" value="SKP1/BTB/POZ_sf"/>
</dbReference>
<gene>
    <name evidence="3" type="ORF">MVEN_01402600</name>
</gene>
<feature type="domain" description="BTB" evidence="2">
    <location>
        <begin position="24"/>
        <end position="138"/>
    </location>
</feature>
<dbReference type="SUPFAM" id="SSF54695">
    <property type="entry name" value="POZ domain"/>
    <property type="match status" value="1"/>
</dbReference>
<evidence type="ECO:0000256" key="1">
    <source>
        <dbReference type="SAM" id="MobiDB-lite"/>
    </source>
</evidence>
<keyword evidence="4" id="KW-1185">Reference proteome</keyword>
<dbReference type="Pfam" id="PF00651">
    <property type="entry name" value="BTB"/>
    <property type="match status" value="1"/>
</dbReference>
<reference evidence="3" key="1">
    <citation type="submission" date="2020-05" db="EMBL/GenBank/DDBJ databases">
        <title>Mycena genomes resolve the evolution of fungal bioluminescence.</title>
        <authorList>
            <person name="Tsai I.J."/>
        </authorList>
    </citation>
    <scope>NUCLEOTIDE SEQUENCE</scope>
    <source>
        <strain evidence="3">CCC161011</strain>
    </source>
</reference>
<dbReference type="EMBL" id="JACAZI010000011">
    <property type="protein sequence ID" value="KAF7348826.1"/>
    <property type="molecule type" value="Genomic_DNA"/>
</dbReference>
<dbReference type="OrthoDB" id="3357985at2759"/>
<accession>A0A8H6XYC8</accession>
<evidence type="ECO:0000259" key="2">
    <source>
        <dbReference type="Pfam" id="PF00651"/>
    </source>
</evidence>
<evidence type="ECO:0000313" key="3">
    <source>
        <dbReference type="EMBL" id="KAF7348826.1"/>
    </source>
</evidence>
<name>A0A8H6XYC8_9AGAR</name>
<dbReference type="Proteomes" id="UP000620124">
    <property type="component" value="Unassembled WGS sequence"/>
</dbReference>
<dbReference type="InterPro" id="IPR000210">
    <property type="entry name" value="BTB/POZ_dom"/>
</dbReference>
<protein>
    <submittedName>
        <fullName evidence="3">BTB domain-containing protein</fullName>
    </submittedName>
</protein>